<keyword evidence="6 12" id="KW-0489">Methyltransferase</keyword>
<evidence type="ECO:0000256" key="6">
    <source>
        <dbReference type="ARBA" id="ARBA00022603"/>
    </source>
</evidence>
<evidence type="ECO:0000256" key="7">
    <source>
        <dbReference type="ARBA" id="ARBA00022679"/>
    </source>
</evidence>
<dbReference type="Pfam" id="PF01135">
    <property type="entry name" value="PCMT"/>
    <property type="match status" value="1"/>
</dbReference>
<evidence type="ECO:0000256" key="9">
    <source>
        <dbReference type="ARBA" id="ARBA00030757"/>
    </source>
</evidence>
<dbReference type="InterPro" id="IPR027573">
    <property type="entry name" value="Methyltran_FxLD"/>
</dbReference>
<comment type="subcellular location">
    <subcellularLocation>
        <location evidence="1">Cytoplasm</location>
    </subcellularLocation>
</comment>
<accession>A0A5N0VF62</accession>
<keyword evidence="8" id="KW-0949">S-adenosyl-L-methionine</keyword>
<keyword evidence="13" id="KW-1185">Reference proteome</keyword>
<dbReference type="Proteomes" id="UP000319769">
    <property type="component" value="Unassembled WGS sequence"/>
</dbReference>
<dbReference type="NCBIfam" id="TIGR04364">
    <property type="entry name" value="methyltran_FxLD"/>
    <property type="match status" value="1"/>
</dbReference>
<dbReference type="EMBL" id="VMNW02000010">
    <property type="protein sequence ID" value="KAA9163332.1"/>
    <property type="molecule type" value="Genomic_DNA"/>
</dbReference>
<comment type="similarity">
    <text evidence="2">Belongs to the methyltransferase superfamily. L-isoaspartyl/D-aspartyl protein methyltransferase family.</text>
</comment>
<evidence type="ECO:0000256" key="5">
    <source>
        <dbReference type="ARBA" id="ARBA00022490"/>
    </source>
</evidence>
<evidence type="ECO:0000256" key="4">
    <source>
        <dbReference type="ARBA" id="ARBA00013346"/>
    </source>
</evidence>
<comment type="caution">
    <text evidence="12">The sequence shown here is derived from an EMBL/GenBank/DDBJ whole genome shotgun (WGS) entry which is preliminary data.</text>
</comment>
<keyword evidence="7" id="KW-0808">Transferase</keyword>
<evidence type="ECO:0000256" key="10">
    <source>
        <dbReference type="ARBA" id="ARBA00031323"/>
    </source>
</evidence>
<dbReference type="CDD" id="cd02440">
    <property type="entry name" value="AdoMet_MTases"/>
    <property type="match status" value="1"/>
</dbReference>
<dbReference type="GO" id="GO:0005737">
    <property type="term" value="C:cytoplasm"/>
    <property type="evidence" value="ECO:0007669"/>
    <property type="project" value="UniProtKB-SubCell"/>
</dbReference>
<evidence type="ECO:0000313" key="13">
    <source>
        <dbReference type="Proteomes" id="UP000319769"/>
    </source>
</evidence>
<dbReference type="AlphaFoldDB" id="A0A5N0VF62"/>
<dbReference type="PANTHER" id="PTHR11579">
    <property type="entry name" value="PROTEIN-L-ISOASPARTATE O-METHYLTRANSFERASE"/>
    <property type="match status" value="1"/>
</dbReference>
<dbReference type="PANTHER" id="PTHR11579:SF0">
    <property type="entry name" value="PROTEIN-L-ISOASPARTATE(D-ASPARTATE) O-METHYLTRANSFERASE"/>
    <property type="match status" value="1"/>
</dbReference>
<evidence type="ECO:0000256" key="2">
    <source>
        <dbReference type="ARBA" id="ARBA00005369"/>
    </source>
</evidence>
<dbReference type="EC" id="2.1.1.77" evidence="3"/>
<keyword evidence="5" id="KW-0963">Cytoplasm</keyword>
<evidence type="ECO:0000256" key="1">
    <source>
        <dbReference type="ARBA" id="ARBA00004496"/>
    </source>
</evidence>
<sequence>MVDHVRHAGFAENPAVEEALRTVPRHQFVPAATIADAYANAAVITKRAADGSALSCASVPTVVAMMLDQLDVHPGHTILEIGAGTGYNAALLAHLTGPTGHVTSIDIDPDVTAGARHNLDTTGNTHVTVLTRDGTLGAPEHAPYDRIIVTVGAFDIPKTWTQQIAPDGRLVVPLRWRGQTRSLALTHHGNELRSDSARLCGFVPMIGHDTEHSTHLDPDGHVTLHWDPDQTLNPDTLHGVLATPKTEAWSGITITGTESYDGIWLRLTGTEPGTCRLTTHPTTVHTGLCTPANPSRTPALAEHDSLAYLTHRRINHGPQTGRYELGATGHGTRGPALAQRLSAAVKAWGTTRNDTPTITISPKTNRAGKPLSITKNWTYLTVNTD</sequence>
<dbReference type="OrthoDB" id="4035289at2"/>
<dbReference type="GO" id="GO:0004719">
    <property type="term" value="F:protein-L-isoaspartate (D-aspartate) O-methyltransferase activity"/>
    <property type="evidence" value="ECO:0007669"/>
    <property type="project" value="UniProtKB-EC"/>
</dbReference>
<dbReference type="GO" id="GO:0032259">
    <property type="term" value="P:methylation"/>
    <property type="evidence" value="ECO:0007669"/>
    <property type="project" value="UniProtKB-KW"/>
</dbReference>
<dbReference type="Gene3D" id="3.40.50.150">
    <property type="entry name" value="Vaccinia Virus protein VP39"/>
    <property type="match status" value="1"/>
</dbReference>
<proteinExistence type="inferred from homology"/>
<name>A0A5N0VF62_9PSEU</name>
<evidence type="ECO:0000256" key="3">
    <source>
        <dbReference type="ARBA" id="ARBA00011890"/>
    </source>
</evidence>
<protein>
    <recommendedName>
        <fullName evidence="4">Protein-L-isoaspartate O-methyltransferase</fullName>
        <ecNumber evidence="3">2.1.1.77</ecNumber>
    </recommendedName>
    <alternativeName>
        <fullName evidence="11">L-isoaspartyl protein carboxyl methyltransferase</fullName>
    </alternativeName>
    <alternativeName>
        <fullName evidence="9">Protein L-isoaspartyl methyltransferase</fullName>
    </alternativeName>
    <alternativeName>
        <fullName evidence="10">Protein-beta-aspartate methyltransferase</fullName>
    </alternativeName>
</protein>
<evidence type="ECO:0000313" key="12">
    <source>
        <dbReference type="EMBL" id="KAA9163332.1"/>
    </source>
</evidence>
<reference evidence="12" key="1">
    <citation type="submission" date="2019-09" db="EMBL/GenBank/DDBJ databases">
        <authorList>
            <person name="Teo W.F.A."/>
            <person name="Duangmal K."/>
        </authorList>
    </citation>
    <scope>NUCLEOTIDE SEQUENCE [LARGE SCALE GENOMIC DNA]</scope>
    <source>
        <strain evidence="12">K81G1</strain>
    </source>
</reference>
<dbReference type="InterPro" id="IPR029063">
    <property type="entry name" value="SAM-dependent_MTases_sf"/>
</dbReference>
<dbReference type="InterPro" id="IPR000682">
    <property type="entry name" value="PCMT"/>
</dbReference>
<evidence type="ECO:0000256" key="8">
    <source>
        <dbReference type="ARBA" id="ARBA00022691"/>
    </source>
</evidence>
<gene>
    <name evidence="12" type="primary">fxlM</name>
    <name evidence="12" type="ORF">FPZ12_009445</name>
</gene>
<organism evidence="12 13">
    <name type="scientific">Amycolatopsis acidicola</name>
    <dbReference type="NCBI Taxonomy" id="2596893"/>
    <lineage>
        <taxon>Bacteria</taxon>
        <taxon>Bacillati</taxon>
        <taxon>Actinomycetota</taxon>
        <taxon>Actinomycetes</taxon>
        <taxon>Pseudonocardiales</taxon>
        <taxon>Pseudonocardiaceae</taxon>
        <taxon>Amycolatopsis</taxon>
    </lineage>
</organism>
<dbReference type="SUPFAM" id="SSF53335">
    <property type="entry name" value="S-adenosyl-L-methionine-dependent methyltransferases"/>
    <property type="match status" value="1"/>
</dbReference>
<evidence type="ECO:0000256" key="11">
    <source>
        <dbReference type="ARBA" id="ARBA00031350"/>
    </source>
</evidence>